<dbReference type="InterPro" id="IPR005311">
    <property type="entry name" value="PBP_dimer"/>
</dbReference>
<keyword evidence="8 11" id="KW-1133">Transmembrane helix</keyword>
<keyword evidence="5 11" id="KW-0812">Transmembrane</keyword>
<organism evidence="14 15">
    <name type="scientific">Natranaerovirga hydrolytica</name>
    <dbReference type="NCBI Taxonomy" id="680378"/>
    <lineage>
        <taxon>Bacteria</taxon>
        <taxon>Bacillati</taxon>
        <taxon>Bacillota</taxon>
        <taxon>Clostridia</taxon>
        <taxon>Lachnospirales</taxon>
        <taxon>Natranaerovirgaceae</taxon>
        <taxon>Natranaerovirga</taxon>
    </lineage>
</organism>
<evidence type="ECO:0000256" key="1">
    <source>
        <dbReference type="ARBA" id="ARBA00004167"/>
    </source>
</evidence>
<evidence type="ECO:0000256" key="5">
    <source>
        <dbReference type="ARBA" id="ARBA00022692"/>
    </source>
</evidence>
<keyword evidence="7" id="KW-0573">Peptidoglycan synthesis</keyword>
<feature type="domain" description="Penicillin-binding protein dimerisation" evidence="13">
    <location>
        <begin position="60"/>
        <end position="307"/>
    </location>
</feature>
<protein>
    <submittedName>
        <fullName evidence="14">Penicillin-binding protein 2</fullName>
    </submittedName>
</protein>
<keyword evidence="6" id="KW-0133">Cell shape</keyword>
<evidence type="ECO:0000256" key="11">
    <source>
        <dbReference type="SAM" id="Phobius"/>
    </source>
</evidence>
<dbReference type="Gene3D" id="3.90.1310.10">
    <property type="entry name" value="Penicillin-binding protein 2a (Domain 2)"/>
    <property type="match status" value="1"/>
</dbReference>
<keyword evidence="15" id="KW-1185">Reference proteome</keyword>
<dbReference type="OrthoDB" id="9757901at2"/>
<evidence type="ECO:0000259" key="13">
    <source>
        <dbReference type="Pfam" id="PF03717"/>
    </source>
</evidence>
<evidence type="ECO:0000256" key="4">
    <source>
        <dbReference type="ARBA" id="ARBA00022475"/>
    </source>
</evidence>
<evidence type="ECO:0000259" key="12">
    <source>
        <dbReference type="Pfam" id="PF00905"/>
    </source>
</evidence>
<dbReference type="InterPro" id="IPR050515">
    <property type="entry name" value="Beta-lactam/transpept"/>
</dbReference>
<evidence type="ECO:0000256" key="2">
    <source>
        <dbReference type="ARBA" id="ARBA00004236"/>
    </source>
</evidence>
<dbReference type="AlphaFoldDB" id="A0A4R1N536"/>
<dbReference type="InterPro" id="IPR001460">
    <property type="entry name" value="PCN-bd_Tpept"/>
</dbReference>
<feature type="transmembrane region" description="Helical" evidence="11">
    <location>
        <begin position="12"/>
        <end position="32"/>
    </location>
</feature>
<dbReference type="GO" id="GO:0071555">
    <property type="term" value="P:cell wall organization"/>
    <property type="evidence" value="ECO:0007669"/>
    <property type="project" value="UniProtKB-KW"/>
</dbReference>
<feature type="domain" description="Penicillin-binding protein transpeptidase" evidence="12">
    <location>
        <begin position="581"/>
        <end position="899"/>
    </location>
</feature>
<dbReference type="GO" id="GO:0009252">
    <property type="term" value="P:peptidoglycan biosynthetic process"/>
    <property type="evidence" value="ECO:0007669"/>
    <property type="project" value="UniProtKB-KW"/>
</dbReference>
<comment type="similarity">
    <text evidence="3">Belongs to the transpeptidase family.</text>
</comment>
<evidence type="ECO:0000313" key="14">
    <source>
        <dbReference type="EMBL" id="TCK98089.1"/>
    </source>
</evidence>
<keyword evidence="10" id="KW-0961">Cell wall biogenesis/degradation</keyword>
<name>A0A4R1N536_9FIRM</name>
<dbReference type="PANTHER" id="PTHR30627">
    <property type="entry name" value="PEPTIDOGLYCAN D,D-TRANSPEPTIDASE"/>
    <property type="match status" value="1"/>
</dbReference>
<evidence type="ECO:0000256" key="6">
    <source>
        <dbReference type="ARBA" id="ARBA00022960"/>
    </source>
</evidence>
<accession>A0A4R1N536</accession>
<evidence type="ECO:0000256" key="7">
    <source>
        <dbReference type="ARBA" id="ARBA00022984"/>
    </source>
</evidence>
<evidence type="ECO:0000313" key="15">
    <source>
        <dbReference type="Proteomes" id="UP000294545"/>
    </source>
</evidence>
<evidence type="ECO:0000256" key="3">
    <source>
        <dbReference type="ARBA" id="ARBA00007171"/>
    </source>
</evidence>
<dbReference type="GO" id="GO:0071972">
    <property type="term" value="F:peptidoglycan L,D-transpeptidase activity"/>
    <property type="evidence" value="ECO:0007669"/>
    <property type="project" value="TreeGrafter"/>
</dbReference>
<gene>
    <name evidence="14" type="ORF">EDC19_0506</name>
</gene>
<dbReference type="GO" id="GO:0008360">
    <property type="term" value="P:regulation of cell shape"/>
    <property type="evidence" value="ECO:0007669"/>
    <property type="project" value="UniProtKB-KW"/>
</dbReference>
<sequence length="922" mass="105068">MLNNILKSVYKFITHRLFILAVLTCVMFFILINRLFTLQIIQGEEHLNNFTLRISRDREIDPIRGNIYDRHGRPLASNALSYSVILDDSYDVENKNDMIYDLIRIIENNGDQIINNLPIRLNENNDFEHTVSGTRLTRFKRDIYGDNRISDEQLNATAEEDFLYLRDELFNVDIEQYNNEETLKILAIRYTLHLNRYFRFRPETIANHISDKTLADIRENNSKFPGISIIEEPLRVYNDGQYFAHIIGYTGAVSSTQLEELRAIDDSYRSTDIVGQSGIEREMETSLRGQMGSENVLVDSLGRTIDVIERTDPVQGNDVYLTIDKQLQMDVYDALERHLASLVADRITNYKSDDSDLNLDDVFAALINNNIISINEIASQTESDIQRNIYTIFLSEKESIIRNIEDQLTSNPVPLNALNADRRSFVNYIFRNHINNVLIRVPVENRNTDSVYVDYINGRISLKAFLEHAISADYVDIDAIGLSDNFYSNNEIYDILVNNILEAISANYYFDKEIYTYLLTSNSVSNRDMVLLLYEQDILEYDEDAINRIHNNQLNYVDFMKEKILELEITPQELALDPYSGSVVVTDINSGEVLALVSYPSYDNNKFVNGLDSQYYTQLQNDLTRPLFHRALQQRTAPGSTFKMITGMAALTEGVITPNERIRDQGLFTKINPPVSTWLYGQSRRTQGLLDIVDAIATSCNYFFSEVTYRMSTTVSNHYNSNLGLEVLGEYAAMFGLDRRTGIELPEYSPQMSTEDAIRSSMGQGTHNYTSAQLARYMATMANGGTVYNLSIIDKIASADKKVIEERNSTIDSVSDFNEEYLNIVRDGMYNVTSGSRGSSRNVFNDFPVSVAGKTGTAQESGLNHALFVGYAPYENPEISFSVVIPNGMGSNNATVLAKEMLKLYFRIDNTNEKLSYDNILQ</sequence>
<keyword evidence="9 11" id="KW-0472">Membrane</keyword>
<dbReference type="Proteomes" id="UP000294545">
    <property type="component" value="Unassembled WGS sequence"/>
</dbReference>
<dbReference type="RefSeq" id="WP_132280030.1">
    <property type="nucleotide sequence ID" value="NZ_SMGQ01000011.1"/>
</dbReference>
<dbReference type="InterPro" id="IPR012338">
    <property type="entry name" value="Beta-lactam/transpept-like"/>
</dbReference>
<dbReference type="Pfam" id="PF00905">
    <property type="entry name" value="Transpeptidase"/>
    <property type="match status" value="1"/>
</dbReference>
<evidence type="ECO:0000256" key="10">
    <source>
        <dbReference type="ARBA" id="ARBA00023316"/>
    </source>
</evidence>
<dbReference type="Gene3D" id="1.10.10.1230">
    <property type="entry name" value="Penicillin-binding protein, N-terminal non-catalytic domain, head sub-domain"/>
    <property type="match status" value="1"/>
</dbReference>
<comment type="subcellular location">
    <subcellularLocation>
        <location evidence="2">Cell membrane</location>
    </subcellularLocation>
    <subcellularLocation>
        <location evidence="1">Membrane</location>
        <topology evidence="1">Single-pass membrane protein</topology>
    </subcellularLocation>
</comment>
<dbReference type="SUPFAM" id="SSF56519">
    <property type="entry name" value="Penicillin binding protein dimerisation domain"/>
    <property type="match status" value="1"/>
</dbReference>
<evidence type="ECO:0000256" key="9">
    <source>
        <dbReference type="ARBA" id="ARBA00023136"/>
    </source>
</evidence>
<comment type="caution">
    <text evidence="14">The sequence shown here is derived from an EMBL/GenBank/DDBJ whole genome shotgun (WGS) entry which is preliminary data.</text>
</comment>
<dbReference type="SUPFAM" id="SSF56601">
    <property type="entry name" value="beta-lactamase/transpeptidase-like"/>
    <property type="match status" value="1"/>
</dbReference>
<evidence type="ECO:0000256" key="8">
    <source>
        <dbReference type="ARBA" id="ARBA00022989"/>
    </source>
</evidence>
<dbReference type="PANTHER" id="PTHR30627:SF2">
    <property type="entry name" value="PEPTIDOGLYCAN D,D-TRANSPEPTIDASE MRDA"/>
    <property type="match status" value="1"/>
</dbReference>
<reference evidence="14 15" key="1">
    <citation type="submission" date="2019-03" db="EMBL/GenBank/DDBJ databases">
        <title>Genomic Encyclopedia of Type Strains, Phase IV (KMG-IV): sequencing the most valuable type-strain genomes for metagenomic binning, comparative biology and taxonomic classification.</title>
        <authorList>
            <person name="Goeker M."/>
        </authorList>
    </citation>
    <scope>NUCLEOTIDE SEQUENCE [LARGE SCALE GENOMIC DNA]</scope>
    <source>
        <strain evidence="14 15">DSM 24176</strain>
    </source>
</reference>
<dbReference type="EMBL" id="SMGQ01000011">
    <property type="protein sequence ID" value="TCK98089.1"/>
    <property type="molecule type" value="Genomic_DNA"/>
</dbReference>
<dbReference type="GO" id="GO:0005886">
    <property type="term" value="C:plasma membrane"/>
    <property type="evidence" value="ECO:0007669"/>
    <property type="project" value="UniProtKB-SubCell"/>
</dbReference>
<keyword evidence="4" id="KW-1003">Cell membrane</keyword>
<dbReference type="InterPro" id="IPR036138">
    <property type="entry name" value="PBP_dimer_sf"/>
</dbReference>
<dbReference type="GO" id="GO:0008658">
    <property type="term" value="F:penicillin binding"/>
    <property type="evidence" value="ECO:0007669"/>
    <property type="project" value="InterPro"/>
</dbReference>
<dbReference type="Gene3D" id="3.40.710.10">
    <property type="entry name" value="DD-peptidase/beta-lactamase superfamily"/>
    <property type="match status" value="1"/>
</dbReference>
<dbReference type="Pfam" id="PF03717">
    <property type="entry name" value="PBP_dimer"/>
    <property type="match status" value="1"/>
</dbReference>
<proteinExistence type="inferred from homology"/>